<evidence type="ECO:0000313" key="2">
    <source>
        <dbReference type="Proteomes" id="UP001498398"/>
    </source>
</evidence>
<comment type="caution">
    <text evidence="1">The sequence shown here is derived from an EMBL/GenBank/DDBJ whole genome shotgun (WGS) entry which is preliminary data.</text>
</comment>
<organism evidence="1 2">
    <name type="scientific">Marasmiellus scandens</name>
    <dbReference type="NCBI Taxonomy" id="2682957"/>
    <lineage>
        <taxon>Eukaryota</taxon>
        <taxon>Fungi</taxon>
        <taxon>Dikarya</taxon>
        <taxon>Basidiomycota</taxon>
        <taxon>Agaricomycotina</taxon>
        <taxon>Agaricomycetes</taxon>
        <taxon>Agaricomycetidae</taxon>
        <taxon>Agaricales</taxon>
        <taxon>Marasmiineae</taxon>
        <taxon>Omphalotaceae</taxon>
        <taxon>Marasmiellus</taxon>
    </lineage>
</organism>
<sequence length="113" mass="12438">MSGSDERINTMITVLPVSSALEASSSSSSNKNGGTRKRVFLVFGGVLSPSHREFGRKMFRKLEEWLHEDGPGRIQPNRYTELVSTYDTKADGSSPVELGLARIPEGLERLKKG</sequence>
<keyword evidence="2" id="KW-1185">Reference proteome</keyword>
<accession>A0ABR1IY43</accession>
<proteinExistence type="predicted"/>
<gene>
    <name evidence="1" type="ORF">VKT23_015357</name>
</gene>
<dbReference type="Proteomes" id="UP001498398">
    <property type="component" value="Unassembled WGS sequence"/>
</dbReference>
<protein>
    <submittedName>
        <fullName evidence="1">Uncharacterized protein</fullName>
    </submittedName>
</protein>
<reference evidence="1 2" key="1">
    <citation type="submission" date="2024-01" db="EMBL/GenBank/DDBJ databases">
        <title>A draft genome for the cacao thread blight pathogen Marasmiellus scandens.</title>
        <authorList>
            <person name="Baruah I.K."/>
            <person name="Leung J."/>
            <person name="Bukari Y."/>
            <person name="Amoako-Attah I."/>
            <person name="Meinhardt L.W."/>
            <person name="Bailey B.A."/>
            <person name="Cohen S.P."/>
        </authorList>
    </citation>
    <scope>NUCLEOTIDE SEQUENCE [LARGE SCALE GENOMIC DNA]</scope>
    <source>
        <strain evidence="1 2">GH-19</strain>
    </source>
</reference>
<dbReference type="EMBL" id="JBANRG010000051">
    <property type="protein sequence ID" value="KAK7444345.1"/>
    <property type="molecule type" value="Genomic_DNA"/>
</dbReference>
<name>A0ABR1IY43_9AGAR</name>
<evidence type="ECO:0000313" key="1">
    <source>
        <dbReference type="EMBL" id="KAK7444345.1"/>
    </source>
</evidence>